<dbReference type="Gene3D" id="3.40.850.10">
    <property type="entry name" value="Kinesin motor domain"/>
    <property type="match status" value="1"/>
</dbReference>
<evidence type="ECO:0000256" key="1">
    <source>
        <dbReference type="ARBA" id="ARBA00004186"/>
    </source>
</evidence>
<feature type="coiled-coil region" evidence="11">
    <location>
        <begin position="1539"/>
        <end position="1566"/>
    </location>
</feature>
<dbReference type="PRINTS" id="PR00380">
    <property type="entry name" value="KINESINHEAVY"/>
</dbReference>
<dbReference type="Proteomes" id="UP000002630">
    <property type="component" value="Linkage Group LG26"/>
</dbReference>
<evidence type="ECO:0000256" key="9">
    <source>
        <dbReference type="ARBA" id="ARBA00034488"/>
    </source>
</evidence>
<dbReference type="PROSITE" id="PS50067">
    <property type="entry name" value="KINESIN_MOTOR_2"/>
    <property type="match status" value="1"/>
</dbReference>
<dbReference type="GO" id="GO:0008017">
    <property type="term" value="F:microtubule binding"/>
    <property type="evidence" value="ECO:0007669"/>
    <property type="project" value="InterPro"/>
</dbReference>
<evidence type="ECO:0000256" key="2">
    <source>
        <dbReference type="ARBA" id="ARBA00022490"/>
    </source>
</evidence>
<dbReference type="GO" id="GO:0003777">
    <property type="term" value="F:microtubule motor activity"/>
    <property type="evidence" value="ECO:0007669"/>
    <property type="project" value="InterPro"/>
</dbReference>
<dbReference type="EMBL" id="FN649751">
    <property type="protein sequence ID" value="CBN77758.1"/>
    <property type="molecule type" value="Genomic_DNA"/>
</dbReference>
<accession>D8LRJ7</accession>
<keyword evidence="15" id="KW-1185">Reference proteome</keyword>
<dbReference type="Gene3D" id="1.10.287.1490">
    <property type="match status" value="1"/>
</dbReference>
<dbReference type="InterPro" id="IPR019821">
    <property type="entry name" value="Kinesin_motor_CS"/>
</dbReference>
<dbReference type="SUPFAM" id="SSF52540">
    <property type="entry name" value="P-loop containing nucleoside triphosphate hydrolases"/>
    <property type="match status" value="1"/>
</dbReference>
<dbReference type="SUPFAM" id="SSF57997">
    <property type="entry name" value="Tropomyosin"/>
    <property type="match status" value="1"/>
</dbReference>
<dbReference type="InterPro" id="IPR027417">
    <property type="entry name" value="P-loop_NTPase"/>
</dbReference>
<keyword evidence="6 11" id="KW-0175">Coiled coil</keyword>
<keyword evidence="7 10" id="KW-0505">Motor protein</keyword>
<sequence length="1684" mass="183691">MPDHDDVADTASTTSSSSYDDNRIKVVCRVRPPVSRETHGARTLAHRCVAVREDKRTVTLNTKPQEKNFTFDYAAGEDSTQEELFSEVGKPVTEACLEGYNGTIFCYGQTGSGKTFTTFGPGAVMENHLTPSDPKSYALRGLVPRVLEYLYANIARQVDNGGGKVSYSCKCSFFEIFNEKVFDLVDESNRDNPMGLTVREDTRKGVYVEGLMEEDVDGVESACEVLHRGFRNRHVGETAMNRESSRSHAVFTLVIQATEVVEEEGLTRSRVARFNLVDLAGSERQKDTQASGERLKEASNINKSLSTLGQVINALVEKSAGRFRHVHYRDSKLTFLLRDSLGGNSKTMLVAALSPADQNFGETLSTLKFAQRAKMIKNQAVKNEDTSGSFDALRKEVTTLRQKLAAAQQPGSGGGIPRAIAAGGDFLEVSGGGEGGTAGAATGGVDGGASEELLVNALRRARAAEEAQAGASRRVESLLAAVEKGEKDALQLKMIIKFRDGTIAAQRKKDSDQERASMADENAHLLKQLEGGVNESAEVSKWRLQCKEAEARLAELTGDNSGDVRRLVWGVGDEERFRGELDEKVLSLVEEKRQLTDAADELEERLRHESRKAEKRRMSAANRAELEAKKIVENALLSKLQEAQRQAEETHAALAVSEERVAGLETERARQGAAVSALTKQLQDANRREAEAVQDRDVRLADLQSKIGELSEAKERAVTDGGSELASLEVKIVGFIKDNSELLRANKALEEEADALDLNLEQLEAEKKGLEEKAAAERAEAKSAIKSLEERMQQQQEAQERELEDHQAEKRSVMEDLEDVTERLRSAKEAHGKEVDEHQRRSNDLQERLVETRALKGQLEGRLKQVQDDYDTLSEQAHFTQSRAHDLESSLERAADDLRRAVAAGTARACVVQGQLRETEARLCLAEEGLADAELRAEGEEFFKLAQEAISKQAGEVCAERDQRIESLVEELETSRGYADGLRALLSGAEHDERRGLPDGVGAMVGRVETESREAMVGGAVMCREMMEEYEALVDQVCGLEQTLDELVGDEDRLVEEVYGLQYRIEELEENEAAITSDLTSTSAQLDAAKADLTSAAEQQVAASNALTDKEKANCNLREELAVAGSTATELKAAKDDLHAEVEKTKGEAQELGVKLEEVRDSCFDYQARAMKAEGSLEGLTAELSEVEEEKAACLSREEALIAAVTASKKTAAANDELVRAKEEELLAVEGDLAARNEELAALQEEFAEMKLEVTTTEERLEETSKRLKEEAERVKNLEEEVTVGRGTVQGLEAKVEDLEEQVKDNKKDLAAAKKDLGAQQKELASAARKLAASEKKAGAAEEALATAEARAKEGRETEAELRGAIAEAEVASKRGIEAAREELGEMEQRLSAEVAKTEASEARAEQVDALKAEVEDMVASLGQELVQLREECRRAADRLEESEAVQKVHAGRVIDLKKEVERLQGSTMSEEERRTLVSDVESARLNIAETERMLQVATTRNACLEEEIRAMRGETEGYTAKVMELKDVNASLVGHKNSRQKIQQVQKLKDENNLLSRKVKELDDRLFSIKRSGCGPGCGRNAPGSSATTTRATSPSAGAGAREGEASTSANSSWAGSQQSVSPTLKSRGGGDTGGGGDKVGSAGKTYNLRRRPKVAEAASNAGAGGVSTRGRRMGLRDMTNAN</sequence>
<dbReference type="PANTHER" id="PTHR37739:SF8">
    <property type="entry name" value="KINESIN-LIKE PROTEIN KIN-12D"/>
    <property type="match status" value="1"/>
</dbReference>
<comment type="similarity">
    <text evidence="9">Belongs to the TRAFAC class myosin-kinesin ATPase superfamily. Kinesin family. KIN-12 subfamily.</text>
</comment>
<protein>
    <submittedName>
        <fullName evidence="14">Kinesin like-protein</fullName>
    </submittedName>
</protein>
<dbReference type="InterPro" id="IPR044986">
    <property type="entry name" value="KIF15/KIN-12"/>
</dbReference>
<dbReference type="GO" id="GO:0005813">
    <property type="term" value="C:centrosome"/>
    <property type="evidence" value="ECO:0007669"/>
    <property type="project" value="UniProtKB-ARBA"/>
</dbReference>
<dbReference type="GO" id="GO:0007018">
    <property type="term" value="P:microtubule-based movement"/>
    <property type="evidence" value="ECO:0007669"/>
    <property type="project" value="InterPro"/>
</dbReference>
<evidence type="ECO:0000256" key="12">
    <source>
        <dbReference type="SAM" id="MobiDB-lite"/>
    </source>
</evidence>
<dbReference type="InterPro" id="IPR001752">
    <property type="entry name" value="Kinesin_motor_dom"/>
</dbReference>
<feature type="coiled-coil region" evidence="11">
    <location>
        <begin position="1481"/>
        <end position="1515"/>
    </location>
</feature>
<evidence type="ECO:0000256" key="4">
    <source>
        <dbReference type="ARBA" id="ARBA00022741"/>
    </source>
</evidence>
<evidence type="ECO:0000256" key="5">
    <source>
        <dbReference type="ARBA" id="ARBA00022840"/>
    </source>
</evidence>
<feature type="compositionally biased region" description="Low complexity" evidence="12">
    <location>
        <begin position="1583"/>
        <end position="1611"/>
    </location>
</feature>
<dbReference type="InParanoid" id="D8LRJ7"/>
<keyword evidence="5 10" id="KW-0067">ATP-binding</keyword>
<dbReference type="Pfam" id="PF00225">
    <property type="entry name" value="Kinesin"/>
    <property type="match status" value="1"/>
</dbReference>
<feature type="domain" description="Kinesin motor" evidence="13">
    <location>
        <begin position="23"/>
        <end position="376"/>
    </location>
</feature>
<dbReference type="SMART" id="SM00129">
    <property type="entry name" value="KISc"/>
    <property type="match status" value="1"/>
</dbReference>
<dbReference type="OMA" id="WSLKATY"/>
<feature type="compositionally biased region" description="Polar residues" evidence="12">
    <location>
        <begin position="1612"/>
        <end position="1626"/>
    </location>
</feature>
<evidence type="ECO:0000256" key="3">
    <source>
        <dbReference type="ARBA" id="ARBA00022701"/>
    </source>
</evidence>
<keyword evidence="3" id="KW-0493">Microtubule</keyword>
<proteinExistence type="inferred from homology"/>
<comment type="subcellular location">
    <subcellularLocation>
        <location evidence="1">Cytoplasm</location>
        <location evidence="1">Cytoskeleton</location>
        <location evidence="1">Spindle</location>
    </subcellularLocation>
</comment>
<feature type="coiled-coil region" evidence="11">
    <location>
        <begin position="1128"/>
        <end position="1197"/>
    </location>
</feature>
<dbReference type="GO" id="GO:0005819">
    <property type="term" value="C:spindle"/>
    <property type="evidence" value="ECO:0007669"/>
    <property type="project" value="UniProtKB-SubCell"/>
</dbReference>
<organism evidence="14 15">
    <name type="scientific">Ectocarpus siliculosus</name>
    <name type="common">Brown alga</name>
    <name type="synonym">Conferva siliculosa</name>
    <dbReference type="NCBI Taxonomy" id="2880"/>
    <lineage>
        <taxon>Eukaryota</taxon>
        <taxon>Sar</taxon>
        <taxon>Stramenopiles</taxon>
        <taxon>Ochrophyta</taxon>
        <taxon>PX clade</taxon>
        <taxon>Phaeophyceae</taxon>
        <taxon>Ectocarpales</taxon>
        <taxon>Ectocarpaceae</taxon>
        <taxon>Ectocarpus</taxon>
    </lineage>
</organism>
<feature type="region of interest" description="Disordered" evidence="12">
    <location>
        <begin position="1574"/>
        <end position="1684"/>
    </location>
</feature>
<keyword evidence="2" id="KW-0963">Cytoplasm</keyword>
<keyword evidence="4 10" id="KW-0547">Nucleotide-binding</keyword>
<dbReference type="GO" id="GO:0005829">
    <property type="term" value="C:cytosol"/>
    <property type="evidence" value="ECO:0007669"/>
    <property type="project" value="UniProtKB-ARBA"/>
</dbReference>
<dbReference type="GO" id="GO:0005524">
    <property type="term" value="F:ATP binding"/>
    <property type="evidence" value="ECO:0007669"/>
    <property type="project" value="UniProtKB-UniRule"/>
</dbReference>
<dbReference type="eggNOG" id="KOG4280">
    <property type="taxonomic scope" value="Eukaryota"/>
</dbReference>
<evidence type="ECO:0000313" key="15">
    <source>
        <dbReference type="Proteomes" id="UP000002630"/>
    </source>
</evidence>
<dbReference type="STRING" id="2880.D8LRJ7"/>
<keyword evidence="8" id="KW-0206">Cytoskeleton</keyword>
<evidence type="ECO:0000256" key="8">
    <source>
        <dbReference type="ARBA" id="ARBA00023212"/>
    </source>
</evidence>
<feature type="compositionally biased region" description="Gly residues" evidence="12">
    <location>
        <begin position="1629"/>
        <end position="1640"/>
    </location>
</feature>
<dbReference type="GO" id="GO:0005874">
    <property type="term" value="C:microtubule"/>
    <property type="evidence" value="ECO:0007669"/>
    <property type="project" value="UniProtKB-KW"/>
</dbReference>
<evidence type="ECO:0000256" key="10">
    <source>
        <dbReference type="PROSITE-ProRule" id="PRU00283"/>
    </source>
</evidence>
<dbReference type="EMBL" id="FN648916">
    <property type="protein sequence ID" value="CBN77758.1"/>
    <property type="molecule type" value="Genomic_DNA"/>
</dbReference>
<evidence type="ECO:0000259" key="13">
    <source>
        <dbReference type="PROSITE" id="PS50067"/>
    </source>
</evidence>
<evidence type="ECO:0000256" key="11">
    <source>
        <dbReference type="SAM" id="Coils"/>
    </source>
</evidence>
<feature type="coiled-coil region" evidence="11">
    <location>
        <begin position="1377"/>
        <end position="1446"/>
    </location>
</feature>
<feature type="region of interest" description="Disordered" evidence="12">
    <location>
        <begin position="790"/>
        <end position="813"/>
    </location>
</feature>
<evidence type="ECO:0000256" key="6">
    <source>
        <dbReference type="ARBA" id="ARBA00023054"/>
    </source>
</evidence>
<name>D8LRJ7_ECTSI</name>
<reference evidence="14 15" key="1">
    <citation type="journal article" date="2010" name="Nature">
        <title>The Ectocarpus genome and the independent evolution of multicellularity in brown algae.</title>
        <authorList>
            <person name="Cock J.M."/>
            <person name="Sterck L."/>
            <person name="Rouze P."/>
            <person name="Scornet D."/>
            <person name="Allen A.E."/>
            <person name="Amoutzias G."/>
            <person name="Anthouard V."/>
            <person name="Artiguenave F."/>
            <person name="Aury J.M."/>
            <person name="Badger J.H."/>
            <person name="Beszteri B."/>
            <person name="Billiau K."/>
            <person name="Bonnet E."/>
            <person name="Bothwell J.H."/>
            <person name="Bowler C."/>
            <person name="Boyen C."/>
            <person name="Brownlee C."/>
            <person name="Carrano C.J."/>
            <person name="Charrier B."/>
            <person name="Cho G.Y."/>
            <person name="Coelho S.M."/>
            <person name="Collen J."/>
            <person name="Corre E."/>
            <person name="Da Silva C."/>
            <person name="Delage L."/>
            <person name="Delaroque N."/>
            <person name="Dittami S.M."/>
            <person name="Doulbeau S."/>
            <person name="Elias M."/>
            <person name="Farnham G."/>
            <person name="Gachon C.M."/>
            <person name="Gschloessl B."/>
            <person name="Heesch S."/>
            <person name="Jabbari K."/>
            <person name="Jubin C."/>
            <person name="Kawai H."/>
            <person name="Kimura K."/>
            <person name="Kloareg B."/>
            <person name="Kupper F.C."/>
            <person name="Lang D."/>
            <person name="Le Bail A."/>
            <person name="Leblanc C."/>
            <person name="Lerouge P."/>
            <person name="Lohr M."/>
            <person name="Lopez P.J."/>
            <person name="Martens C."/>
            <person name="Maumus F."/>
            <person name="Michel G."/>
            <person name="Miranda-Saavedra D."/>
            <person name="Morales J."/>
            <person name="Moreau H."/>
            <person name="Motomura T."/>
            <person name="Nagasato C."/>
            <person name="Napoli C.A."/>
            <person name="Nelson D.R."/>
            <person name="Nyvall-Collen P."/>
            <person name="Peters A.F."/>
            <person name="Pommier C."/>
            <person name="Potin P."/>
            <person name="Poulain J."/>
            <person name="Quesneville H."/>
            <person name="Read B."/>
            <person name="Rensing S.A."/>
            <person name="Ritter A."/>
            <person name="Rousvoal S."/>
            <person name="Samanta M."/>
            <person name="Samson G."/>
            <person name="Schroeder D.C."/>
            <person name="Segurens B."/>
            <person name="Strittmatter M."/>
            <person name="Tonon T."/>
            <person name="Tregear J.W."/>
            <person name="Valentin K."/>
            <person name="von Dassow P."/>
            <person name="Yamagishi T."/>
            <person name="Van de Peer Y."/>
            <person name="Wincker P."/>
        </authorList>
    </citation>
    <scope>NUCLEOTIDE SEQUENCE [LARGE SCALE GENOMIC DNA]</scope>
    <source>
        <strain evidence="15">Ec32 / CCAP1310/4</strain>
    </source>
</reference>
<dbReference type="PROSITE" id="PS00411">
    <property type="entry name" value="KINESIN_MOTOR_1"/>
    <property type="match status" value="1"/>
</dbReference>
<dbReference type="InterPro" id="IPR036961">
    <property type="entry name" value="Kinesin_motor_dom_sf"/>
</dbReference>
<dbReference type="PANTHER" id="PTHR37739">
    <property type="entry name" value="KINESIN-LIKE PROTEIN KIN-12D"/>
    <property type="match status" value="1"/>
</dbReference>
<dbReference type="OrthoDB" id="3176171at2759"/>
<gene>
    <name evidence="14" type="ORF">Esi_0069_0007</name>
</gene>
<evidence type="ECO:0000313" key="14">
    <source>
        <dbReference type="EMBL" id="CBN77758.1"/>
    </source>
</evidence>
<feature type="binding site" evidence="10">
    <location>
        <begin position="108"/>
        <end position="115"/>
    </location>
    <ligand>
        <name>ATP</name>
        <dbReference type="ChEBI" id="CHEBI:30616"/>
    </ligand>
</feature>
<dbReference type="GO" id="GO:0000278">
    <property type="term" value="P:mitotic cell cycle"/>
    <property type="evidence" value="ECO:0007669"/>
    <property type="project" value="UniProtKB-ARBA"/>
</dbReference>
<dbReference type="FunFam" id="3.40.850.10:FF:000034">
    <property type="entry name" value="Kinesin family member 15"/>
    <property type="match status" value="1"/>
</dbReference>
<feature type="coiled-coil region" evidence="11">
    <location>
        <begin position="1226"/>
        <end position="1351"/>
    </location>
</feature>
<evidence type="ECO:0000256" key="7">
    <source>
        <dbReference type="ARBA" id="ARBA00023175"/>
    </source>
</evidence>